<evidence type="ECO:0000259" key="1">
    <source>
        <dbReference type="Pfam" id="PF09830"/>
    </source>
</evidence>
<gene>
    <name evidence="3" type="ORF">PPACK8108_LOCUS21990</name>
    <name evidence="4" type="ORF">PPACK8108_LOCUS23664</name>
</gene>
<evidence type="ECO:0000313" key="4">
    <source>
        <dbReference type="EMBL" id="CAH7688667.1"/>
    </source>
</evidence>
<dbReference type="InterPro" id="IPR043171">
    <property type="entry name" value="Ap4A_phos1/2-like"/>
</dbReference>
<organism evidence="4 5">
    <name type="scientific">Phakopsora pachyrhizi</name>
    <name type="common">Asian soybean rust disease fungus</name>
    <dbReference type="NCBI Taxonomy" id="170000"/>
    <lineage>
        <taxon>Eukaryota</taxon>
        <taxon>Fungi</taxon>
        <taxon>Dikarya</taxon>
        <taxon>Basidiomycota</taxon>
        <taxon>Pucciniomycotina</taxon>
        <taxon>Pucciniomycetes</taxon>
        <taxon>Pucciniales</taxon>
        <taxon>Phakopsoraceae</taxon>
        <taxon>Phakopsora</taxon>
    </lineage>
</organism>
<dbReference type="InterPro" id="IPR009163">
    <property type="entry name" value="Ap4A_phos1/2"/>
</dbReference>
<feature type="domain" description="Ap4A phosphorylase 1/2 N-terminal" evidence="2">
    <location>
        <begin position="5"/>
        <end position="162"/>
    </location>
</feature>
<dbReference type="PANTHER" id="PTHR38420:SF1">
    <property type="entry name" value="PUTATIVE (AFU_ORTHOLOGUE AFUA_5G14690)-RELATED"/>
    <property type="match status" value="1"/>
</dbReference>
<dbReference type="GO" id="GO:0009117">
    <property type="term" value="P:nucleotide metabolic process"/>
    <property type="evidence" value="ECO:0007669"/>
    <property type="project" value="InterPro"/>
</dbReference>
<evidence type="ECO:0000313" key="3">
    <source>
        <dbReference type="EMBL" id="CAH7687236.1"/>
    </source>
</evidence>
<sequence>MFPTFISKLQSKFDSALQSDGLTFIPTQVSHLESGSGVKFEIRLAPSLNKKPEKSNVESKTIKNDPFLPPYSPDLFVCESEAQNQGDSDDSYVIVLNKYCVVPRHFLMVTKAFKSQSSPPSPRDLLAVINILDQAHLTEPNSDWLSFYNCGPQSGASFQFIPIQHGENPLGSLIERSAPVKEEQVFNLLELKFAHFIIKLPQANKSNNHGSNDGLLESIIGERFMLLLDSMIDHLRHLPGSSSLEMNQLSYNIAITRSYMILVPRSSEMVSSTGISINSLAVGAGMVLVKSQDQLDQLKHMGIDSVLAHVTFPVLTEFNDPCLNEG</sequence>
<protein>
    <submittedName>
        <fullName evidence="4">ATP adenylyltransferase-domain-containing protein</fullName>
    </submittedName>
</protein>
<dbReference type="AlphaFoldDB" id="A0AAV0BPU7"/>
<accession>A0AAV0BPU7</accession>
<dbReference type="Pfam" id="PF09830">
    <property type="entry name" value="ATP_transf"/>
    <property type="match status" value="1"/>
</dbReference>
<dbReference type="Pfam" id="PF19327">
    <property type="entry name" value="Ap4A_phos_N"/>
    <property type="match status" value="1"/>
</dbReference>
<evidence type="ECO:0000313" key="5">
    <source>
        <dbReference type="Proteomes" id="UP001153365"/>
    </source>
</evidence>
<dbReference type="GO" id="GO:0005524">
    <property type="term" value="F:ATP binding"/>
    <property type="evidence" value="ECO:0007669"/>
    <property type="project" value="InterPro"/>
</dbReference>
<comment type="caution">
    <text evidence="4">The sequence shown here is derived from an EMBL/GenBank/DDBJ whole genome shotgun (WGS) entry which is preliminary data.</text>
</comment>
<proteinExistence type="predicted"/>
<feature type="domain" description="ATP adenylyltransferase C-terminal" evidence="1">
    <location>
        <begin position="190"/>
        <end position="313"/>
    </location>
</feature>
<dbReference type="InterPro" id="IPR019200">
    <property type="entry name" value="ATP_adenylylTrfase_C"/>
</dbReference>
<keyword evidence="5" id="KW-1185">Reference proteome</keyword>
<keyword evidence="4" id="KW-0808">Transferase</keyword>
<dbReference type="Gene3D" id="3.30.428.70">
    <property type="match status" value="1"/>
</dbReference>
<dbReference type="GO" id="GO:0003877">
    <property type="term" value="F:ATP:ADP adenylyltransferase activity"/>
    <property type="evidence" value="ECO:0007669"/>
    <property type="project" value="InterPro"/>
</dbReference>
<dbReference type="EMBL" id="CALTRL010005844">
    <property type="protein sequence ID" value="CAH7687236.1"/>
    <property type="molecule type" value="Genomic_DNA"/>
</dbReference>
<dbReference type="EMBL" id="CALTRL010006004">
    <property type="protein sequence ID" value="CAH7688667.1"/>
    <property type="molecule type" value="Genomic_DNA"/>
</dbReference>
<evidence type="ECO:0000259" key="2">
    <source>
        <dbReference type="Pfam" id="PF19327"/>
    </source>
</evidence>
<reference evidence="4" key="1">
    <citation type="submission" date="2022-06" db="EMBL/GenBank/DDBJ databases">
        <authorList>
            <consortium name="SYNGENTA / RWTH Aachen University"/>
        </authorList>
    </citation>
    <scope>NUCLEOTIDE SEQUENCE</scope>
</reference>
<dbReference type="InterPro" id="IPR045759">
    <property type="entry name" value="Ap4A_phos1/2_N"/>
</dbReference>
<name>A0AAV0BPU7_PHAPC</name>
<keyword evidence="4" id="KW-0548">Nucleotidyltransferase</keyword>
<dbReference type="InterPro" id="IPR036265">
    <property type="entry name" value="HIT-like_sf"/>
</dbReference>
<dbReference type="SUPFAM" id="SSF54197">
    <property type="entry name" value="HIT-like"/>
    <property type="match status" value="1"/>
</dbReference>
<dbReference type="PANTHER" id="PTHR38420">
    <property type="entry name" value="AP-4-A PHOSPHORYLASE II"/>
    <property type="match status" value="1"/>
</dbReference>
<dbReference type="Proteomes" id="UP001153365">
    <property type="component" value="Unassembled WGS sequence"/>
</dbReference>